<feature type="region of interest" description="Disordered" evidence="1">
    <location>
        <begin position="103"/>
        <end position="129"/>
    </location>
</feature>
<evidence type="ECO:0000313" key="3">
    <source>
        <dbReference type="Proteomes" id="UP000585836"/>
    </source>
</evidence>
<protein>
    <submittedName>
        <fullName evidence="2">Uncharacterized protein</fullName>
    </submittedName>
</protein>
<feature type="region of interest" description="Disordered" evidence="1">
    <location>
        <begin position="47"/>
        <end position="89"/>
    </location>
</feature>
<dbReference type="AlphaFoldDB" id="A0A7W9PRY3"/>
<feature type="compositionally biased region" description="Basic and acidic residues" evidence="1">
    <location>
        <begin position="103"/>
        <end position="120"/>
    </location>
</feature>
<proteinExistence type="predicted"/>
<comment type="caution">
    <text evidence="2">The sequence shown here is derived from an EMBL/GenBank/DDBJ whole genome shotgun (WGS) entry which is preliminary data.</text>
</comment>
<keyword evidence="3" id="KW-1185">Reference proteome</keyword>
<accession>A0A7W9PRY3</accession>
<evidence type="ECO:0000313" key="2">
    <source>
        <dbReference type="EMBL" id="MBB5926750.1"/>
    </source>
</evidence>
<dbReference type="Proteomes" id="UP000585836">
    <property type="component" value="Unassembled WGS sequence"/>
</dbReference>
<reference evidence="2 3" key="1">
    <citation type="submission" date="2020-08" db="EMBL/GenBank/DDBJ databases">
        <title>Genomic Encyclopedia of Type Strains, Phase III (KMG-III): the genomes of soil and plant-associated and newly described type strains.</title>
        <authorList>
            <person name="Whitman W."/>
        </authorList>
    </citation>
    <scope>NUCLEOTIDE SEQUENCE [LARGE SCALE GENOMIC DNA]</scope>
    <source>
        <strain evidence="2 3">CECT 3313</strain>
    </source>
</reference>
<evidence type="ECO:0000256" key="1">
    <source>
        <dbReference type="SAM" id="MobiDB-lite"/>
    </source>
</evidence>
<organism evidence="2 3">
    <name type="scientific">Streptomyces echinatus</name>
    <dbReference type="NCBI Taxonomy" id="67293"/>
    <lineage>
        <taxon>Bacteria</taxon>
        <taxon>Bacillati</taxon>
        <taxon>Actinomycetota</taxon>
        <taxon>Actinomycetes</taxon>
        <taxon>Kitasatosporales</taxon>
        <taxon>Streptomycetaceae</taxon>
        <taxon>Streptomyces</taxon>
    </lineage>
</organism>
<gene>
    <name evidence="2" type="ORF">FHS34_002206</name>
</gene>
<name>A0A7W9PRY3_9ACTN</name>
<sequence>MIGALGLIGVAGALAATVAGRLNDRGHSRRTTGIALALLEAERGTQCADGAPAGQRVEGGRGDGAGGAADRVEDHVSADQSAARVGVQGVDQGLVGDMDRLYGEVEQDHPDDQGPERAAGEGKATAAEA</sequence>
<dbReference type="EMBL" id="JACHJK010000003">
    <property type="protein sequence ID" value="MBB5926750.1"/>
    <property type="molecule type" value="Genomic_DNA"/>
</dbReference>